<dbReference type="Gene3D" id="1.20.5.4130">
    <property type="match status" value="1"/>
</dbReference>
<dbReference type="EMBL" id="LWDX02068843">
    <property type="protein sequence ID" value="OEL14863.1"/>
    <property type="molecule type" value="Genomic_DNA"/>
</dbReference>
<dbReference type="Pfam" id="PF23598">
    <property type="entry name" value="LRR_14"/>
    <property type="match status" value="1"/>
</dbReference>
<dbReference type="InterPro" id="IPR055414">
    <property type="entry name" value="LRR_R13L4/SHOC2-like"/>
</dbReference>
<gene>
    <name evidence="12" type="ORF">BAE44_0024118</name>
</gene>
<evidence type="ECO:0000256" key="1">
    <source>
        <dbReference type="ARBA" id="ARBA00008894"/>
    </source>
</evidence>
<organism evidence="12 13">
    <name type="scientific">Dichanthelium oligosanthes</name>
    <dbReference type="NCBI Taxonomy" id="888268"/>
    <lineage>
        <taxon>Eukaryota</taxon>
        <taxon>Viridiplantae</taxon>
        <taxon>Streptophyta</taxon>
        <taxon>Embryophyta</taxon>
        <taxon>Tracheophyta</taxon>
        <taxon>Spermatophyta</taxon>
        <taxon>Magnoliopsida</taxon>
        <taxon>Liliopsida</taxon>
        <taxon>Poales</taxon>
        <taxon>Poaceae</taxon>
        <taxon>PACMAD clade</taxon>
        <taxon>Panicoideae</taxon>
        <taxon>Panicodae</taxon>
        <taxon>Paniceae</taxon>
        <taxon>Dichantheliinae</taxon>
        <taxon>Dichanthelium</taxon>
    </lineage>
</organism>
<feature type="domain" description="Disease resistance R13L4/SHOC-2-like LRR" evidence="11">
    <location>
        <begin position="539"/>
        <end position="796"/>
    </location>
</feature>
<sequence>MGVKLGDLKNFLADADRRNITDLSVQTWVRELRDTMYDATNILDLCQLKAMEQGPRGDIGCLNPLLFCMQNPLHAHDIGKRIKNLNQRLDGIKERSESFNFINLRSYEDHGRSTVPSDSYNRETSGELNECGLVGEKIKEDARNLVEMLTKDEQTLCEYNKIMVFAIVGVGGIGKTTLAQKFFNDDAIQQEFTKKIWLSVNQDFNEVELLRRAISGAGGDHHATGDIKAMLERTLKEAVKGHKTLLVMDDVWDHHAWEGVLKTPLFNSLDQGSRVLVTTRHENVARGMKAVEPYHHVDRLEPEDAWSLLKKQVVRNENDEPKIDMLKDIGMGIIAKCDGLPLAVKVMGGLLCQKRTRRGDWENVLNDSVWSVSQMPKELNNAIYLSYQDLHPSLKACFLHYSLLPKSTVLFLHDIVGMWICEGFVHGNSRELEELGKEYYEELILRNLIEPNRSYVDQLACNMHDVVRSFAQYVSRDEALVTHNSEIGIIGATNPLKLLRLSLETEGSKPSELEWSSLKAYTSLRTLISVGHIKIKPGDSLAYFSSLRSIHIQSIEFDALAKSLCQLRHLRYLSIQYTNTSRLPENIGKMKFLQHINLTGCENLIKLPSSIVKLQQLRYLNLNGTSINNIPRGFGGLTNLRKLYGFPAHIDGDWCSLEELGPLSHLIRLHITGLENVHSVSFATKARIDEKMCLSYLLLSCTSRHRDDGRMVKEEECISEKEQQQIEDLFDELCPPTCLEFLQFRGYFGRQLPRWMRLPTVEPLGCLRLLMLEDLPCCTELPDGLCRLPCLEFLQILRAPAMKYIGPEFLHSPDNLGSVVKAEVLKSPDLERISNLPKLTNLFISLCPRMKILEGVPALQILKLQDYVMETLPRYLQEVNPRHLQLHCSLSLLTSIATGKSSPEWEKFSHIQQVKAYAHDYDNGIPRKFYVFYTRDPSNFQTNISPSAYDSDKEIDDD</sequence>
<comment type="similarity">
    <text evidence="1">Belongs to the disease resistance NB-LRR family.</text>
</comment>
<dbReference type="PANTHER" id="PTHR36766:SF36">
    <property type="entry name" value="AAA+ ATPASE DOMAIN-CONTAINING PROTEIN"/>
    <property type="match status" value="1"/>
</dbReference>
<dbReference type="Proteomes" id="UP000095767">
    <property type="component" value="Unassembled WGS sequence"/>
</dbReference>
<dbReference type="PRINTS" id="PR00364">
    <property type="entry name" value="DISEASERSIST"/>
</dbReference>
<dbReference type="GO" id="GO:0002758">
    <property type="term" value="P:innate immune response-activating signaling pathway"/>
    <property type="evidence" value="ECO:0007669"/>
    <property type="project" value="UniProtKB-ARBA"/>
</dbReference>
<dbReference type="Gene3D" id="3.80.10.10">
    <property type="entry name" value="Ribonuclease Inhibitor"/>
    <property type="match status" value="1"/>
</dbReference>
<keyword evidence="4" id="KW-0547">Nucleotide-binding</keyword>
<dbReference type="GO" id="GO:0009626">
    <property type="term" value="P:plant-type hypersensitive response"/>
    <property type="evidence" value="ECO:0007669"/>
    <property type="project" value="UniProtKB-ARBA"/>
</dbReference>
<protein>
    <submittedName>
        <fullName evidence="12">Putative disease resistance protein RGA1</fullName>
    </submittedName>
</protein>
<dbReference type="SUPFAM" id="SSF52058">
    <property type="entry name" value="L domain-like"/>
    <property type="match status" value="1"/>
</dbReference>
<evidence type="ECO:0000256" key="6">
    <source>
        <dbReference type="ARBA" id="ARBA00022840"/>
    </source>
</evidence>
<evidence type="ECO:0000259" key="11">
    <source>
        <dbReference type="Pfam" id="PF23598"/>
    </source>
</evidence>
<evidence type="ECO:0000256" key="5">
    <source>
        <dbReference type="ARBA" id="ARBA00022821"/>
    </source>
</evidence>
<dbReference type="InterPro" id="IPR041118">
    <property type="entry name" value="Rx_N"/>
</dbReference>
<accession>A0A1E5UPS5</accession>
<dbReference type="FunFam" id="1.10.10.10:FF:000322">
    <property type="entry name" value="Probable disease resistance protein At1g63360"/>
    <property type="match status" value="1"/>
</dbReference>
<dbReference type="GO" id="GO:0043531">
    <property type="term" value="F:ADP binding"/>
    <property type="evidence" value="ECO:0007669"/>
    <property type="project" value="InterPro"/>
</dbReference>
<feature type="domain" description="NB-ARC" evidence="8">
    <location>
        <begin position="150"/>
        <end position="317"/>
    </location>
</feature>
<keyword evidence="13" id="KW-1185">Reference proteome</keyword>
<dbReference type="PANTHER" id="PTHR36766">
    <property type="entry name" value="PLANT BROAD-SPECTRUM MILDEW RESISTANCE PROTEIN RPW8"/>
    <property type="match status" value="1"/>
</dbReference>
<dbReference type="SUPFAM" id="SSF52540">
    <property type="entry name" value="P-loop containing nucleoside triphosphate hydrolases"/>
    <property type="match status" value="1"/>
</dbReference>
<evidence type="ECO:0000256" key="7">
    <source>
        <dbReference type="ARBA" id="ARBA00023054"/>
    </source>
</evidence>
<evidence type="ECO:0000313" key="13">
    <source>
        <dbReference type="Proteomes" id="UP000095767"/>
    </source>
</evidence>
<dbReference type="InterPro" id="IPR032675">
    <property type="entry name" value="LRR_dom_sf"/>
</dbReference>
<evidence type="ECO:0000313" key="12">
    <source>
        <dbReference type="EMBL" id="OEL14863.1"/>
    </source>
</evidence>
<keyword evidence="5" id="KW-0611">Plant defense</keyword>
<dbReference type="GO" id="GO:0042742">
    <property type="term" value="P:defense response to bacterium"/>
    <property type="evidence" value="ECO:0007669"/>
    <property type="project" value="UniProtKB-ARBA"/>
</dbReference>
<evidence type="ECO:0000256" key="3">
    <source>
        <dbReference type="ARBA" id="ARBA00022737"/>
    </source>
</evidence>
<proteinExistence type="inferred from homology"/>
<evidence type="ECO:0000259" key="10">
    <source>
        <dbReference type="Pfam" id="PF23559"/>
    </source>
</evidence>
<dbReference type="OrthoDB" id="762143at2759"/>
<evidence type="ECO:0000259" key="9">
    <source>
        <dbReference type="Pfam" id="PF18052"/>
    </source>
</evidence>
<evidence type="ECO:0000256" key="2">
    <source>
        <dbReference type="ARBA" id="ARBA00022614"/>
    </source>
</evidence>
<evidence type="ECO:0000256" key="4">
    <source>
        <dbReference type="ARBA" id="ARBA00022741"/>
    </source>
</evidence>
<dbReference type="Gene3D" id="1.10.8.430">
    <property type="entry name" value="Helical domain of apoptotic protease-activating factors"/>
    <property type="match status" value="1"/>
</dbReference>
<dbReference type="GO" id="GO:0005524">
    <property type="term" value="F:ATP binding"/>
    <property type="evidence" value="ECO:0007669"/>
    <property type="project" value="UniProtKB-KW"/>
</dbReference>
<dbReference type="InterPro" id="IPR042197">
    <property type="entry name" value="Apaf_helical"/>
</dbReference>
<keyword evidence="2" id="KW-0433">Leucine-rich repeat</keyword>
<keyword evidence="7" id="KW-0175">Coiled coil</keyword>
<keyword evidence="6" id="KW-0067">ATP-binding</keyword>
<feature type="domain" description="Disease resistance protein winged helix" evidence="10">
    <location>
        <begin position="405"/>
        <end position="471"/>
    </location>
</feature>
<reference evidence="12 13" key="1">
    <citation type="submission" date="2016-09" db="EMBL/GenBank/DDBJ databases">
        <title>The draft genome of Dichanthelium oligosanthes: A C3 panicoid grass species.</title>
        <authorList>
            <person name="Studer A.J."/>
            <person name="Schnable J.C."/>
            <person name="Brutnell T.P."/>
        </authorList>
    </citation>
    <scope>NUCLEOTIDE SEQUENCE [LARGE SCALE GENOMIC DNA]</scope>
    <source>
        <strain evidence="13">cv. Kellogg 1175</strain>
        <tissue evidence="12">Leaf</tissue>
    </source>
</reference>
<dbReference type="InterPro" id="IPR002182">
    <property type="entry name" value="NB-ARC"/>
</dbReference>
<comment type="caution">
    <text evidence="12">The sequence shown here is derived from an EMBL/GenBank/DDBJ whole genome shotgun (WGS) entry which is preliminary data.</text>
</comment>
<dbReference type="InterPro" id="IPR027417">
    <property type="entry name" value="P-loop_NTPase"/>
</dbReference>
<dbReference type="Pfam" id="PF23559">
    <property type="entry name" value="WHD_DRP"/>
    <property type="match status" value="1"/>
</dbReference>
<name>A0A1E5UPS5_9POAL</name>
<evidence type="ECO:0000259" key="8">
    <source>
        <dbReference type="Pfam" id="PF00931"/>
    </source>
</evidence>
<dbReference type="Pfam" id="PF00931">
    <property type="entry name" value="NB-ARC"/>
    <property type="match status" value="1"/>
</dbReference>
<feature type="domain" description="Disease resistance N-terminal" evidence="9">
    <location>
        <begin position="4"/>
        <end position="53"/>
    </location>
</feature>
<dbReference type="InterPro" id="IPR058922">
    <property type="entry name" value="WHD_DRP"/>
</dbReference>
<dbReference type="Pfam" id="PF18052">
    <property type="entry name" value="Rx_N"/>
    <property type="match status" value="1"/>
</dbReference>
<dbReference type="AlphaFoldDB" id="A0A1E5UPS5"/>
<dbReference type="Gene3D" id="3.40.50.300">
    <property type="entry name" value="P-loop containing nucleotide triphosphate hydrolases"/>
    <property type="match status" value="1"/>
</dbReference>
<keyword evidence="3" id="KW-0677">Repeat</keyword>